<keyword evidence="2" id="KW-1185">Reference proteome</keyword>
<protein>
    <submittedName>
        <fullName evidence="1">Uncharacterized protein</fullName>
    </submittedName>
</protein>
<dbReference type="AlphaFoldDB" id="A0A2Z2NTZ6"/>
<gene>
    <name evidence="1" type="ORF">IMCC3135_19430</name>
</gene>
<evidence type="ECO:0000313" key="1">
    <source>
        <dbReference type="EMBL" id="ASJ73965.1"/>
    </source>
</evidence>
<dbReference type="EMBL" id="CP018632">
    <property type="protein sequence ID" value="ASJ73965.1"/>
    <property type="molecule type" value="Genomic_DNA"/>
</dbReference>
<reference evidence="1 2" key="1">
    <citation type="submission" date="2016-12" db="EMBL/GenBank/DDBJ databases">
        <authorList>
            <person name="Song W.-J."/>
            <person name="Kurnit D.M."/>
        </authorList>
    </citation>
    <scope>NUCLEOTIDE SEQUENCE [LARGE SCALE GENOMIC DNA]</scope>
    <source>
        <strain evidence="1 2">IMCC3135</strain>
    </source>
</reference>
<proteinExistence type="predicted"/>
<accession>A0A2Z2NTZ6</accession>
<dbReference type="Proteomes" id="UP000250079">
    <property type="component" value="Chromosome"/>
</dbReference>
<sequence>MMHALAVNVRRFLDGIFRFATDTSWSIIAQVEVSIKPGELHFRFHIANRLGQDIRDSLDFQVN</sequence>
<evidence type="ECO:0000313" key="2">
    <source>
        <dbReference type="Proteomes" id="UP000250079"/>
    </source>
</evidence>
<organism evidence="1 2">
    <name type="scientific">Granulosicoccus antarcticus IMCC3135</name>
    <dbReference type="NCBI Taxonomy" id="1192854"/>
    <lineage>
        <taxon>Bacteria</taxon>
        <taxon>Pseudomonadati</taxon>
        <taxon>Pseudomonadota</taxon>
        <taxon>Gammaproteobacteria</taxon>
        <taxon>Chromatiales</taxon>
        <taxon>Granulosicoccaceae</taxon>
        <taxon>Granulosicoccus</taxon>
    </lineage>
</organism>
<dbReference type="KEGG" id="gai:IMCC3135_19430"/>
<name>A0A2Z2NTZ6_9GAMM</name>